<protein>
    <submittedName>
        <fullName evidence="3">Aldo/keto reductase</fullName>
    </submittedName>
</protein>
<reference evidence="3 4" key="1">
    <citation type="submission" date="2021-03" db="EMBL/GenBank/DDBJ databases">
        <authorList>
            <person name="Lee D.-H."/>
        </authorList>
    </citation>
    <scope>NUCLEOTIDE SEQUENCE [LARGE SCALE GENOMIC DNA]</scope>
    <source>
        <strain evidence="3 4">MMS20-R2-23</strain>
    </source>
</reference>
<sequence>MGDGSSVNRLGFGTMQLPGPGSFGPPDDHAAALTVLRRAVELGVNYLDTSDFYGPHVANDLIREALHPYPDDLVIGTKIGVVRDNWGDFVPAGAPDQLRRQVQENLRRLGRDRLELVYLRVGGDGLLRPGGTRFSESFAMLVRLREEGLVGDVGLSGVTLKQLDQARATIPIAAVQNRFHLLDRDCLDVLHRCTEEQIAFVPYFPLGAGLLSGRTGRPQLPFGPDFSATQRRTVDRIADGHDATRAQIAIAWLLAYSPAILVIPGTSSVRHLEENMAAARLRLTPADRAALDALA</sequence>
<evidence type="ECO:0000313" key="4">
    <source>
        <dbReference type="Proteomes" id="UP000671399"/>
    </source>
</evidence>
<feature type="domain" description="NADP-dependent oxidoreductase" evidence="2">
    <location>
        <begin position="9"/>
        <end position="294"/>
    </location>
</feature>
<keyword evidence="1" id="KW-0560">Oxidoreductase</keyword>
<dbReference type="Gene3D" id="3.20.20.100">
    <property type="entry name" value="NADP-dependent oxidoreductase domain"/>
    <property type="match status" value="1"/>
</dbReference>
<dbReference type="CDD" id="cd19088">
    <property type="entry name" value="AKR_AKR13B1"/>
    <property type="match status" value="1"/>
</dbReference>
<dbReference type="InterPro" id="IPR023210">
    <property type="entry name" value="NADP_OxRdtase_dom"/>
</dbReference>
<dbReference type="InterPro" id="IPR050791">
    <property type="entry name" value="Aldo-Keto_reductase"/>
</dbReference>
<dbReference type="NCBIfam" id="NF007695">
    <property type="entry name" value="PRK10376.1"/>
    <property type="match status" value="1"/>
</dbReference>
<dbReference type="Proteomes" id="UP000671399">
    <property type="component" value="Unassembled WGS sequence"/>
</dbReference>
<comment type="caution">
    <text evidence="3">The sequence shown here is derived from an EMBL/GenBank/DDBJ whole genome shotgun (WGS) entry which is preliminary data.</text>
</comment>
<keyword evidence="4" id="KW-1185">Reference proteome</keyword>
<dbReference type="SUPFAM" id="SSF51430">
    <property type="entry name" value="NAD(P)-linked oxidoreductase"/>
    <property type="match status" value="1"/>
</dbReference>
<dbReference type="EMBL" id="JAGFWR010000003">
    <property type="protein sequence ID" value="MBO4161011.1"/>
    <property type="molecule type" value="Genomic_DNA"/>
</dbReference>
<dbReference type="Pfam" id="PF00248">
    <property type="entry name" value="Aldo_ket_red"/>
    <property type="match status" value="1"/>
</dbReference>
<organism evidence="3 4">
    <name type="scientific">Micromonospora antibiotica</name>
    <dbReference type="NCBI Taxonomy" id="2807623"/>
    <lineage>
        <taxon>Bacteria</taxon>
        <taxon>Bacillati</taxon>
        <taxon>Actinomycetota</taxon>
        <taxon>Actinomycetes</taxon>
        <taxon>Micromonosporales</taxon>
        <taxon>Micromonosporaceae</taxon>
        <taxon>Micromonospora</taxon>
    </lineage>
</organism>
<evidence type="ECO:0000256" key="1">
    <source>
        <dbReference type="ARBA" id="ARBA00023002"/>
    </source>
</evidence>
<dbReference type="InterPro" id="IPR036812">
    <property type="entry name" value="NAD(P)_OxRdtase_dom_sf"/>
</dbReference>
<dbReference type="PANTHER" id="PTHR43625:SF40">
    <property type="entry name" value="ALDO-KETO REDUCTASE YAKC [NADP(+)]"/>
    <property type="match status" value="1"/>
</dbReference>
<accession>A0ABS3V605</accession>
<proteinExistence type="predicted"/>
<evidence type="ECO:0000259" key="2">
    <source>
        <dbReference type="Pfam" id="PF00248"/>
    </source>
</evidence>
<gene>
    <name evidence="3" type="ORF">JQN83_09305</name>
</gene>
<name>A0ABS3V605_9ACTN</name>
<evidence type="ECO:0000313" key="3">
    <source>
        <dbReference type="EMBL" id="MBO4161011.1"/>
    </source>
</evidence>
<dbReference type="PANTHER" id="PTHR43625">
    <property type="entry name" value="AFLATOXIN B1 ALDEHYDE REDUCTASE"/>
    <property type="match status" value="1"/>
</dbReference>